<organism evidence="1">
    <name type="scientific">Salmonella enterica subsp. salamae serovar 58:d:z6</name>
    <dbReference type="NCBI Taxonomy" id="41517"/>
    <lineage>
        <taxon>Bacteria</taxon>
        <taxon>Pseudomonadati</taxon>
        <taxon>Pseudomonadota</taxon>
        <taxon>Gammaproteobacteria</taxon>
        <taxon>Enterobacterales</taxon>
        <taxon>Enterobacteriaceae</taxon>
        <taxon>Salmonella</taxon>
    </lineage>
</organism>
<accession>A0A728LGZ9</accession>
<dbReference type="EMBL" id="DAATFF010000005">
    <property type="protein sequence ID" value="HAE8502675.1"/>
    <property type="molecule type" value="Genomic_DNA"/>
</dbReference>
<dbReference type="EMBL" id="DAARJT010000005">
    <property type="protein sequence ID" value="HAE2715537.1"/>
    <property type="molecule type" value="Genomic_DNA"/>
</dbReference>
<evidence type="ECO:0000313" key="1">
    <source>
        <dbReference type="EMBL" id="HAE2715537.1"/>
    </source>
</evidence>
<evidence type="ECO:0000313" key="2">
    <source>
        <dbReference type="EMBL" id="HAE2989984.1"/>
    </source>
</evidence>
<comment type="caution">
    <text evidence="1">The sequence shown here is derived from an EMBL/GenBank/DDBJ whole genome shotgun (WGS) entry which is preliminary data.</text>
</comment>
<name>A0A728LGZ9_SALER</name>
<dbReference type="AlphaFoldDB" id="A0A728LGZ9"/>
<proteinExistence type="predicted"/>
<reference evidence="1" key="1">
    <citation type="journal article" date="2018" name="Genome Biol.">
        <title>SKESA: strategic k-mer extension for scrupulous assemblies.</title>
        <authorList>
            <person name="Souvorov A."/>
            <person name="Agarwala R."/>
            <person name="Lipman D.J."/>
        </authorList>
    </citation>
    <scope>NUCLEOTIDE SEQUENCE</scope>
    <source>
        <strain evidence="1">151-85</strain>
        <strain evidence="2">313-87</strain>
        <strain evidence="3">464-85</strain>
    </source>
</reference>
<evidence type="ECO:0000313" key="3">
    <source>
        <dbReference type="EMBL" id="HAE8502675.1"/>
    </source>
</evidence>
<gene>
    <name evidence="2" type="ORF">GNC47_001997</name>
    <name evidence="1" type="ORF">GND17_001518</name>
    <name evidence="3" type="ORF">GND55_001408</name>
</gene>
<reference evidence="1" key="2">
    <citation type="submission" date="2018-07" db="EMBL/GenBank/DDBJ databases">
        <authorList>
            <consortium name="NCBI Pathogen Detection Project"/>
        </authorList>
    </citation>
    <scope>NUCLEOTIDE SEQUENCE</scope>
    <source>
        <strain evidence="1">151-85</strain>
        <strain evidence="2">313-87</strain>
        <strain evidence="3">464-85</strain>
    </source>
</reference>
<dbReference type="EMBL" id="DAARMD010000006">
    <property type="protein sequence ID" value="HAE2989984.1"/>
    <property type="molecule type" value="Genomic_DNA"/>
</dbReference>
<sequence>MNPVRAVVIYTRPSFLLTTYLSHLDFLQQPLICAYAGEMLCTAQHDEERKDRQVRVNSKEAPILLTGGAEGEPSA</sequence>
<protein>
    <submittedName>
        <fullName evidence="1">Uncharacterized protein</fullName>
    </submittedName>
</protein>